<evidence type="ECO:0000256" key="1">
    <source>
        <dbReference type="ARBA" id="ARBA00022942"/>
    </source>
</evidence>
<dbReference type="InterPro" id="IPR033464">
    <property type="entry name" value="CSN8_PSD8_EIF3K"/>
</dbReference>
<keyword evidence="4" id="KW-1185">Reference proteome</keyword>
<evidence type="ECO:0000259" key="2">
    <source>
        <dbReference type="Pfam" id="PF10075"/>
    </source>
</evidence>
<organism evidence="3 4">
    <name type="scientific">Stichopus japonicus</name>
    <name type="common">Sea cucumber</name>
    <dbReference type="NCBI Taxonomy" id="307972"/>
    <lineage>
        <taxon>Eukaryota</taxon>
        <taxon>Metazoa</taxon>
        <taxon>Echinodermata</taxon>
        <taxon>Eleutherozoa</taxon>
        <taxon>Echinozoa</taxon>
        <taxon>Holothuroidea</taxon>
        <taxon>Aspidochirotacea</taxon>
        <taxon>Aspidochirotida</taxon>
        <taxon>Stichopodidae</taxon>
        <taxon>Apostichopus</taxon>
    </lineage>
</organism>
<dbReference type="PANTHER" id="PTHR12387:SF0">
    <property type="entry name" value="26S PROTEASOME NON-ATPASE REGULATORY SUBUNIT 8"/>
    <property type="match status" value="1"/>
</dbReference>
<sequence length="240" mass="27722">MAALKNAVSLYQQLKKEWNRKPPNVEKCGNILSKLKIALLELSFLPTTDSKPNKRELIIARDILEIGVQWSVQKGDIESFQRYMAQLKPITLTTVILLCHTREFIICLELAKAAKCFYTMQDYSTLQRRIMLMLNPRKTKGNVPAESYNFFIDILLLTIRDEIAGCAEKAYDRIACNEAARILFFNKLQELNTYADKRGWKSVDNHFVFTKEVKKTVDDIPSHDLALQAIEYARELEMIV</sequence>
<dbReference type="Gene3D" id="1.25.40.990">
    <property type="match status" value="2"/>
</dbReference>
<dbReference type="EMBL" id="MRZV01000326">
    <property type="protein sequence ID" value="PIK52500.1"/>
    <property type="molecule type" value="Genomic_DNA"/>
</dbReference>
<dbReference type="Proteomes" id="UP000230750">
    <property type="component" value="Unassembled WGS sequence"/>
</dbReference>
<name>A0A2G8KX64_STIJA</name>
<evidence type="ECO:0000313" key="3">
    <source>
        <dbReference type="EMBL" id="PIK52500.1"/>
    </source>
</evidence>
<dbReference type="GO" id="GO:0043161">
    <property type="term" value="P:proteasome-mediated ubiquitin-dependent protein catabolic process"/>
    <property type="evidence" value="ECO:0007669"/>
    <property type="project" value="TreeGrafter"/>
</dbReference>
<dbReference type="PANTHER" id="PTHR12387">
    <property type="entry name" value="26S PROTEASOME NON-ATPASE REGULATORY SUBUNIT 8"/>
    <property type="match status" value="1"/>
</dbReference>
<dbReference type="GO" id="GO:0005829">
    <property type="term" value="C:cytosol"/>
    <property type="evidence" value="ECO:0007669"/>
    <property type="project" value="TreeGrafter"/>
</dbReference>
<dbReference type="OrthoDB" id="409122at2759"/>
<dbReference type="GO" id="GO:0008541">
    <property type="term" value="C:proteasome regulatory particle, lid subcomplex"/>
    <property type="evidence" value="ECO:0007669"/>
    <property type="project" value="TreeGrafter"/>
</dbReference>
<gene>
    <name evidence="3" type="ORF">BSL78_10598</name>
</gene>
<comment type="caution">
    <text evidence="3">The sequence shown here is derived from an EMBL/GenBank/DDBJ whole genome shotgun (WGS) entry which is preliminary data.</text>
</comment>
<protein>
    <submittedName>
        <fullName evidence="3">Putative 26S proteasome non-ATPase regulatory subunit 8-like</fullName>
    </submittedName>
</protein>
<feature type="domain" description="CSN8/PSMD8/EIF3K" evidence="2">
    <location>
        <begin position="139"/>
        <end position="214"/>
    </location>
</feature>
<proteinExistence type="predicted"/>
<accession>A0A2G8KX64</accession>
<dbReference type="Pfam" id="PF10075">
    <property type="entry name" value="CSN8_PSD8_EIF3K"/>
    <property type="match status" value="1"/>
</dbReference>
<reference evidence="3 4" key="1">
    <citation type="journal article" date="2017" name="PLoS Biol.">
        <title>The sea cucumber genome provides insights into morphological evolution and visceral regeneration.</title>
        <authorList>
            <person name="Zhang X."/>
            <person name="Sun L."/>
            <person name="Yuan J."/>
            <person name="Sun Y."/>
            <person name="Gao Y."/>
            <person name="Zhang L."/>
            <person name="Li S."/>
            <person name="Dai H."/>
            <person name="Hamel J.F."/>
            <person name="Liu C."/>
            <person name="Yu Y."/>
            <person name="Liu S."/>
            <person name="Lin W."/>
            <person name="Guo K."/>
            <person name="Jin S."/>
            <person name="Xu P."/>
            <person name="Storey K.B."/>
            <person name="Huan P."/>
            <person name="Zhang T."/>
            <person name="Zhou Y."/>
            <person name="Zhang J."/>
            <person name="Lin C."/>
            <person name="Li X."/>
            <person name="Xing L."/>
            <person name="Huo D."/>
            <person name="Sun M."/>
            <person name="Wang L."/>
            <person name="Mercier A."/>
            <person name="Li F."/>
            <person name="Yang H."/>
            <person name="Xiang J."/>
        </authorList>
    </citation>
    <scope>NUCLEOTIDE SEQUENCE [LARGE SCALE GENOMIC DNA]</scope>
    <source>
        <strain evidence="3">Shaxun</strain>
        <tissue evidence="3">Muscle</tissue>
    </source>
</reference>
<dbReference type="InterPro" id="IPR006746">
    <property type="entry name" value="26S_Psome_Rpn12"/>
</dbReference>
<keyword evidence="1 3" id="KW-0647">Proteasome</keyword>
<dbReference type="STRING" id="307972.A0A2G8KX64"/>
<dbReference type="GO" id="GO:0005634">
    <property type="term" value="C:nucleus"/>
    <property type="evidence" value="ECO:0007669"/>
    <property type="project" value="TreeGrafter"/>
</dbReference>
<dbReference type="AlphaFoldDB" id="A0A2G8KX64"/>
<evidence type="ECO:0000313" key="4">
    <source>
        <dbReference type="Proteomes" id="UP000230750"/>
    </source>
</evidence>